<gene>
    <name evidence="1" type="ORF">S01H4_33405</name>
</gene>
<protein>
    <recommendedName>
        <fullName evidence="2">Alcohol dehydrogenase-like C-terminal domain-containing protein</fullName>
    </recommendedName>
</protein>
<sequence>LRPGGRLVINAIRKEDTDKAEMACIDFKKHLWYEKTVKTVANVTSNDVREFLEAAAEARIKPEIEVYALPDANRALMELHGGSIRGSKVLEIGKKP</sequence>
<comment type="caution">
    <text evidence="1">The sequence shown here is derived from an EMBL/GenBank/DDBJ whole genome shotgun (WGS) entry which is preliminary data.</text>
</comment>
<dbReference type="EMBL" id="BART01017577">
    <property type="protein sequence ID" value="GAG79371.1"/>
    <property type="molecule type" value="Genomic_DNA"/>
</dbReference>
<dbReference type="Gene3D" id="3.90.180.10">
    <property type="entry name" value="Medium-chain alcohol dehydrogenases, catalytic domain"/>
    <property type="match status" value="1"/>
</dbReference>
<evidence type="ECO:0000313" key="1">
    <source>
        <dbReference type="EMBL" id="GAG79371.1"/>
    </source>
</evidence>
<name>X1C4S3_9ZZZZ</name>
<dbReference type="AlphaFoldDB" id="X1C4S3"/>
<proteinExistence type="predicted"/>
<dbReference type="Gene3D" id="3.40.50.720">
    <property type="entry name" value="NAD(P)-binding Rossmann-like Domain"/>
    <property type="match status" value="1"/>
</dbReference>
<feature type="non-terminal residue" evidence="1">
    <location>
        <position position="1"/>
    </location>
</feature>
<evidence type="ECO:0008006" key="2">
    <source>
        <dbReference type="Google" id="ProtNLM"/>
    </source>
</evidence>
<reference evidence="1" key="1">
    <citation type="journal article" date="2014" name="Front. Microbiol.">
        <title>High frequency of phylogenetically diverse reductive dehalogenase-homologous genes in deep subseafloor sedimentary metagenomes.</title>
        <authorList>
            <person name="Kawai M."/>
            <person name="Futagami T."/>
            <person name="Toyoda A."/>
            <person name="Takaki Y."/>
            <person name="Nishi S."/>
            <person name="Hori S."/>
            <person name="Arai W."/>
            <person name="Tsubouchi T."/>
            <person name="Morono Y."/>
            <person name="Uchiyama I."/>
            <person name="Ito T."/>
            <person name="Fujiyama A."/>
            <person name="Inagaki F."/>
            <person name="Takami H."/>
        </authorList>
    </citation>
    <scope>NUCLEOTIDE SEQUENCE</scope>
    <source>
        <strain evidence="1">Expedition CK06-06</strain>
    </source>
</reference>
<accession>X1C4S3</accession>
<organism evidence="1">
    <name type="scientific">marine sediment metagenome</name>
    <dbReference type="NCBI Taxonomy" id="412755"/>
    <lineage>
        <taxon>unclassified sequences</taxon>
        <taxon>metagenomes</taxon>
        <taxon>ecological metagenomes</taxon>
    </lineage>
</organism>